<dbReference type="PANTHER" id="PTHR11895">
    <property type="entry name" value="TRANSAMIDASE"/>
    <property type="match status" value="1"/>
</dbReference>
<feature type="domain" description="Isochorismatase-like" evidence="2">
    <location>
        <begin position="27"/>
        <end position="173"/>
    </location>
</feature>
<evidence type="ECO:0000313" key="5">
    <source>
        <dbReference type="Proteomes" id="UP001375240"/>
    </source>
</evidence>
<evidence type="ECO:0000313" key="4">
    <source>
        <dbReference type="EMBL" id="KAK6332783.1"/>
    </source>
</evidence>
<dbReference type="InterPro" id="IPR036380">
    <property type="entry name" value="Isochorismatase-like_sf"/>
</dbReference>
<dbReference type="SUPFAM" id="SSF75304">
    <property type="entry name" value="Amidase signature (AS) enzymes"/>
    <property type="match status" value="1"/>
</dbReference>
<comment type="similarity">
    <text evidence="1">Belongs to the isochorismatase family.</text>
</comment>
<evidence type="ECO:0000259" key="2">
    <source>
        <dbReference type="Pfam" id="PF00857"/>
    </source>
</evidence>
<dbReference type="SUPFAM" id="SSF52499">
    <property type="entry name" value="Isochorismatase-like hydrolases"/>
    <property type="match status" value="1"/>
</dbReference>
<proteinExistence type="inferred from homology"/>
<dbReference type="InterPro" id="IPR000868">
    <property type="entry name" value="Isochorismatase-like_dom"/>
</dbReference>
<evidence type="ECO:0000259" key="3">
    <source>
        <dbReference type="Pfam" id="PF01425"/>
    </source>
</evidence>
<organism evidence="4 5">
    <name type="scientific">Orbilia brochopaga</name>
    <dbReference type="NCBI Taxonomy" id="3140254"/>
    <lineage>
        <taxon>Eukaryota</taxon>
        <taxon>Fungi</taxon>
        <taxon>Dikarya</taxon>
        <taxon>Ascomycota</taxon>
        <taxon>Pezizomycotina</taxon>
        <taxon>Orbiliomycetes</taxon>
        <taxon>Orbiliales</taxon>
        <taxon>Orbiliaceae</taxon>
        <taxon>Orbilia</taxon>
    </lineage>
</organism>
<dbReference type="Pfam" id="PF01425">
    <property type="entry name" value="Amidase"/>
    <property type="match status" value="1"/>
</dbReference>
<dbReference type="Gene3D" id="1.20.58.1700">
    <property type="match status" value="1"/>
</dbReference>
<protein>
    <recommendedName>
        <fullName evidence="6">Allophanate hydrolase</fullName>
    </recommendedName>
</protein>
<dbReference type="CDD" id="cd00431">
    <property type="entry name" value="cysteine_hydrolases"/>
    <property type="match status" value="1"/>
</dbReference>
<accession>A0AAV9U0Q9</accession>
<dbReference type="InterPro" id="IPR036928">
    <property type="entry name" value="AS_sf"/>
</dbReference>
<feature type="domain" description="Amidase" evidence="3">
    <location>
        <begin position="318"/>
        <end position="751"/>
    </location>
</feature>
<name>A0AAV9U0Q9_9PEZI</name>
<keyword evidence="5" id="KW-1185">Reference proteome</keyword>
<evidence type="ECO:0008006" key="6">
    <source>
        <dbReference type="Google" id="ProtNLM"/>
    </source>
</evidence>
<dbReference type="PANTHER" id="PTHR11895:SF169">
    <property type="entry name" value="GLUTAMYL-TRNA(GLN) AMIDOTRANSFERASE"/>
    <property type="match status" value="1"/>
</dbReference>
<dbReference type="GO" id="GO:0003824">
    <property type="term" value="F:catalytic activity"/>
    <property type="evidence" value="ECO:0007669"/>
    <property type="project" value="InterPro"/>
</dbReference>
<gene>
    <name evidence="4" type="ORF">TWF696_002806</name>
</gene>
<dbReference type="Proteomes" id="UP001375240">
    <property type="component" value="Unassembled WGS sequence"/>
</dbReference>
<dbReference type="InterPro" id="IPR000120">
    <property type="entry name" value="Amidase"/>
</dbReference>
<dbReference type="AlphaFoldDB" id="A0AAV9U0Q9"/>
<dbReference type="InterPro" id="IPR023631">
    <property type="entry name" value="Amidase_dom"/>
</dbReference>
<comment type="caution">
    <text evidence="4">The sequence shown here is derived from an EMBL/GenBank/DDBJ whole genome shotgun (WGS) entry which is preliminary data.</text>
</comment>
<dbReference type="EMBL" id="JAVHNQ010000014">
    <property type="protein sequence ID" value="KAK6332783.1"/>
    <property type="molecule type" value="Genomic_DNA"/>
</dbReference>
<sequence length="766" mass="83071">MAISKSLPVKVSFAAKPYEFIFPPAATALLIIDMQRDFLLENGFGHIQGGNLTNVQAAIKPTARLLETWRNLGLPVVHTREGHLPDLSDCPSSKLVRQAAAPGNKQHMQVIGDKGPMGRLLVRGEYGHDFVDELQPHESEIVVDKPGKGAFFNTRLMEILQKNAITHLIIGGVVSLPAHIHCTWQMINTNNNIKTTECCVTTTLREANDRGFECCAISEITDGYNPAFKTVSLDMVYWSQGLFGFVASLDPLIEVLKQYSTDVPPSSASEQSKSDIAYVSSDGSEVKSPPQTPPTWDGSLLIDDLQRSYKAGVSPITVLEAVYSKIEAYSKVDPAVFIHLIEKKVAFTRAEELMKAHPDRRNLPPLWGVPFSVKDSIDVAGIPTTTACPPLAFVPTQSAAVYDKLIAQGAVHIGKTNLDQYATGLNGTRTPYGIPRSVFNKDYISGGSSSGSAVSVGAKLVSFSLGTDTAGSGRVPAMFNGVVGFKPTRGTVSLTGVTPACLSLDCCSFLTADIKDARTVWSLVEGYDPADPYAKATPPILRSVDAHFTKFKFGIPPPWALSICTFTFRHMFNDAVKRLQEIGGQLVPVDWKPFDDAGRILYDGTFVMERLASLPDDFMDKNRDALHPVIRELFEKVIARKSSAVDVFRDLHKQALCIRQMMEIFSPSGISVLMVPTTPLHPTVEQMLAEPISLNSTLGTFSHFGNVNDLCAVAVPAGTYPSAPAESGAAKSVLPFGVTFLGGSRTDSEVLSIAARFEAHIKQTVI</sequence>
<dbReference type="Gene3D" id="3.90.1300.10">
    <property type="entry name" value="Amidase signature (AS) domain"/>
    <property type="match status" value="1"/>
</dbReference>
<dbReference type="Gene3D" id="3.40.50.850">
    <property type="entry name" value="Isochorismatase-like"/>
    <property type="match status" value="1"/>
</dbReference>
<reference evidence="4 5" key="1">
    <citation type="submission" date="2019-10" db="EMBL/GenBank/DDBJ databases">
        <authorList>
            <person name="Palmer J.M."/>
        </authorList>
    </citation>
    <scope>NUCLEOTIDE SEQUENCE [LARGE SCALE GENOMIC DNA]</scope>
    <source>
        <strain evidence="4 5">TWF696</strain>
    </source>
</reference>
<dbReference type="Pfam" id="PF00857">
    <property type="entry name" value="Isochorismatase"/>
    <property type="match status" value="1"/>
</dbReference>
<evidence type="ECO:0000256" key="1">
    <source>
        <dbReference type="ARBA" id="ARBA00006336"/>
    </source>
</evidence>